<dbReference type="KEGG" id="bco:Bcell_0026"/>
<dbReference type="RefSeq" id="WP_013486661.1">
    <property type="nucleotide sequence ID" value="NC_014829.1"/>
</dbReference>
<dbReference type="AlphaFoldDB" id="E6TRM4"/>
<accession>E6TRM4</accession>
<proteinExistence type="predicted"/>
<name>E6TRM4_EVAC2</name>
<evidence type="ECO:0008006" key="3">
    <source>
        <dbReference type="Google" id="ProtNLM"/>
    </source>
</evidence>
<keyword evidence="2" id="KW-1185">Reference proteome</keyword>
<sequence>MFFSKKGKVREKEDANLLWHLAKLKKSLNQREALINNSVDQNNQVIYQALTEKAKYLFLLKEARIRKTKMRNK</sequence>
<dbReference type="Pfam" id="PF10704">
    <property type="entry name" value="DUF2508"/>
    <property type="match status" value="1"/>
</dbReference>
<dbReference type="Proteomes" id="UP000001401">
    <property type="component" value="Chromosome"/>
</dbReference>
<protein>
    <recommendedName>
        <fullName evidence="3">DUF2508 family protein</fullName>
    </recommendedName>
</protein>
<dbReference type="HOGENOM" id="CLU_187598_1_1_9"/>
<dbReference type="STRING" id="649639.Bcell_0026"/>
<evidence type="ECO:0000313" key="1">
    <source>
        <dbReference type="EMBL" id="ADU28318.1"/>
    </source>
</evidence>
<dbReference type="OrthoDB" id="2166610at2"/>
<reference evidence="1 2" key="1">
    <citation type="submission" date="2010-12" db="EMBL/GenBank/DDBJ databases">
        <title>Complete sequence of Bacillus cellulosilyticus DSM 2522.</title>
        <authorList>
            <consortium name="US DOE Joint Genome Institute"/>
            <person name="Lucas S."/>
            <person name="Copeland A."/>
            <person name="Lapidus A."/>
            <person name="Cheng J.-F."/>
            <person name="Bruce D."/>
            <person name="Goodwin L."/>
            <person name="Pitluck S."/>
            <person name="Chertkov O."/>
            <person name="Detter J.C."/>
            <person name="Han C."/>
            <person name="Tapia R."/>
            <person name="Land M."/>
            <person name="Hauser L."/>
            <person name="Jeffries C."/>
            <person name="Kyrpides N."/>
            <person name="Ivanova N."/>
            <person name="Mikhailova N."/>
            <person name="Brumm P."/>
            <person name="Mead D."/>
            <person name="Woyke T."/>
        </authorList>
    </citation>
    <scope>NUCLEOTIDE SEQUENCE [LARGE SCALE GENOMIC DNA]</scope>
    <source>
        <strain evidence="2">ATCC 21833 / DSM 2522 / FERM P-1141 / JCM 9156 / N-4</strain>
    </source>
</reference>
<evidence type="ECO:0000313" key="2">
    <source>
        <dbReference type="Proteomes" id="UP000001401"/>
    </source>
</evidence>
<dbReference type="InterPro" id="IPR019644">
    <property type="entry name" value="DUF2508"/>
</dbReference>
<dbReference type="EMBL" id="CP002394">
    <property type="protein sequence ID" value="ADU28318.1"/>
    <property type="molecule type" value="Genomic_DNA"/>
</dbReference>
<gene>
    <name evidence="1" type="ordered locus">Bcell_0026</name>
</gene>
<organism evidence="1 2">
    <name type="scientific">Evansella cellulosilytica (strain ATCC 21833 / DSM 2522 / FERM P-1141 / JCM 9156 / N-4)</name>
    <name type="common">Bacillus cellulosilyticus</name>
    <dbReference type="NCBI Taxonomy" id="649639"/>
    <lineage>
        <taxon>Bacteria</taxon>
        <taxon>Bacillati</taxon>
        <taxon>Bacillota</taxon>
        <taxon>Bacilli</taxon>
        <taxon>Bacillales</taxon>
        <taxon>Bacillaceae</taxon>
        <taxon>Evansella</taxon>
    </lineage>
</organism>